<dbReference type="AlphaFoldDB" id="A0A2K2D1R9"/>
<dbReference type="Gramene" id="PNT68225">
    <property type="protein sequence ID" value="PNT68225"/>
    <property type="gene ID" value="BRADI_3g37403v3"/>
</dbReference>
<dbReference type="InParanoid" id="A0A2K2D1R9"/>
<gene>
    <name evidence="2" type="ORF">BRADI_3g37403v3</name>
</gene>
<protein>
    <submittedName>
        <fullName evidence="2 3">Uncharacterized protein</fullName>
    </submittedName>
</protein>
<dbReference type="EnsemblPlants" id="PNT68225">
    <property type="protein sequence ID" value="PNT68225"/>
    <property type="gene ID" value="BRADI_3g37403v3"/>
</dbReference>
<evidence type="ECO:0000313" key="2">
    <source>
        <dbReference type="EMBL" id="PNT68225.1"/>
    </source>
</evidence>
<dbReference type="Proteomes" id="UP000008810">
    <property type="component" value="Chromosome 3"/>
</dbReference>
<reference evidence="3" key="3">
    <citation type="submission" date="2018-08" db="UniProtKB">
        <authorList>
            <consortium name="EnsemblPlants"/>
        </authorList>
    </citation>
    <scope>IDENTIFICATION</scope>
    <source>
        <strain evidence="3">cv. Bd21</strain>
    </source>
</reference>
<evidence type="ECO:0000313" key="4">
    <source>
        <dbReference type="Proteomes" id="UP000008810"/>
    </source>
</evidence>
<sequence>MIIKMKTVGTTTGFWRKRNRVGVALEDPQIPACSMILPYCQDLADCILVEAGQLQLIVLGRLFFASDFMFCFSFGVLGLM</sequence>
<keyword evidence="1" id="KW-0472">Membrane</keyword>
<name>A0A2K2D1R9_BRADI</name>
<evidence type="ECO:0000256" key="1">
    <source>
        <dbReference type="SAM" id="Phobius"/>
    </source>
</evidence>
<organism evidence="2">
    <name type="scientific">Brachypodium distachyon</name>
    <name type="common">Purple false brome</name>
    <name type="synonym">Trachynia distachya</name>
    <dbReference type="NCBI Taxonomy" id="15368"/>
    <lineage>
        <taxon>Eukaryota</taxon>
        <taxon>Viridiplantae</taxon>
        <taxon>Streptophyta</taxon>
        <taxon>Embryophyta</taxon>
        <taxon>Tracheophyta</taxon>
        <taxon>Spermatophyta</taxon>
        <taxon>Magnoliopsida</taxon>
        <taxon>Liliopsida</taxon>
        <taxon>Poales</taxon>
        <taxon>Poaceae</taxon>
        <taxon>BOP clade</taxon>
        <taxon>Pooideae</taxon>
        <taxon>Stipodae</taxon>
        <taxon>Brachypodieae</taxon>
        <taxon>Brachypodium</taxon>
    </lineage>
</organism>
<keyword evidence="4" id="KW-1185">Reference proteome</keyword>
<reference evidence="2 3" key="1">
    <citation type="journal article" date="2010" name="Nature">
        <title>Genome sequencing and analysis of the model grass Brachypodium distachyon.</title>
        <authorList>
            <consortium name="International Brachypodium Initiative"/>
        </authorList>
    </citation>
    <scope>NUCLEOTIDE SEQUENCE [LARGE SCALE GENOMIC DNA]</scope>
    <source>
        <strain evidence="2 3">Bd21</strain>
    </source>
</reference>
<reference evidence="2" key="2">
    <citation type="submission" date="2017-06" db="EMBL/GenBank/DDBJ databases">
        <title>WGS assembly of Brachypodium distachyon.</title>
        <authorList>
            <consortium name="The International Brachypodium Initiative"/>
            <person name="Lucas S."/>
            <person name="Harmon-Smith M."/>
            <person name="Lail K."/>
            <person name="Tice H."/>
            <person name="Grimwood J."/>
            <person name="Bruce D."/>
            <person name="Barry K."/>
            <person name="Shu S."/>
            <person name="Lindquist E."/>
            <person name="Wang M."/>
            <person name="Pitluck S."/>
            <person name="Vogel J.P."/>
            <person name="Garvin D.F."/>
            <person name="Mockler T.C."/>
            <person name="Schmutz J."/>
            <person name="Rokhsar D."/>
            <person name="Bevan M.W."/>
        </authorList>
    </citation>
    <scope>NUCLEOTIDE SEQUENCE</scope>
    <source>
        <strain evidence="2">Bd21</strain>
    </source>
</reference>
<keyword evidence="1" id="KW-1133">Transmembrane helix</keyword>
<feature type="transmembrane region" description="Helical" evidence="1">
    <location>
        <begin position="58"/>
        <end position="79"/>
    </location>
</feature>
<evidence type="ECO:0000313" key="3">
    <source>
        <dbReference type="EnsemblPlants" id="PNT68225"/>
    </source>
</evidence>
<dbReference type="EMBL" id="CM000882">
    <property type="protein sequence ID" value="PNT68225.1"/>
    <property type="molecule type" value="Genomic_DNA"/>
</dbReference>
<accession>A0A2K2D1R9</accession>
<keyword evidence="1" id="KW-0812">Transmembrane</keyword>
<proteinExistence type="predicted"/>